<gene>
    <name evidence="3" type="ORF">V3851_03335</name>
</gene>
<protein>
    <submittedName>
        <fullName evidence="3">Transglutaminase domain-containing protein</fullName>
    </submittedName>
</protein>
<dbReference type="SUPFAM" id="SSF54001">
    <property type="entry name" value="Cysteine proteinases"/>
    <property type="match status" value="1"/>
</dbReference>
<dbReference type="Gene3D" id="3.10.620.30">
    <property type="match status" value="1"/>
</dbReference>
<keyword evidence="1" id="KW-1133">Transmembrane helix</keyword>
<dbReference type="InterPro" id="IPR002931">
    <property type="entry name" value="Transglutaminase-like"/>
</dbReference>
<feature type="transmembrane region" description="Helical" evidence="1">
    <location>
        <begin position="36"/>
        <end position="55"/>
    </location>
</feature>
<dbReference type="PANTHER" id="PTHR42736:SF1">
    <property type="entry name" value="PROTEIN-GLUTAMINE GAMMA-GLUTAMYLTRANSFERASE"/>
    <property type="match status" value="1"/>
</dbReference>
<dbReference type="RefSeq" id="WP_331845051.1">
    <property type="nucleotide sequence ID" value="NZ_JAZHPZ010000001.1"/>
</dbReference>
<keyword evidence="1" id="KW-0812">Transmembrane</keyword>
<feature type="transmembrane region" description="Helical" evidence="1">
    <location>
        <begin position="158"/>
        <end position="174"/>
    </location>
</feature>
<feature type="domain" description="Transglutaminase-like" evidence="2">
    <location>
        <begin position="503"/>
        <end position="583"/>
    </location>
</feature>
<proteinExistence type="predicted"/>
<feature type="transmembrane region" description="Helical" evidence="1">
    <location>
        <begin position="12"/>
        <end position="30"/>
    </location>
</feature>
<dbReference type="InterPro" id="IPR025403">
    <property type="entry name" value="TgpA-like_C"/>
</dbReference>
<dbReference type="Proteomes" id="UP001306950">
    <property type="component" value="Unassembled WGS sequence"/>
</dbReference>
<keyword evidence="4" id="KW-1185">Reference proteome</keyword>
<feature type="transmembrane region" description="Helical" evidence="1">
    <location>
        <begin position="133"/>
        <end position="152"/>
    </location>
</feature>
<organism evidence="3 4">
    <name type="scientific">Paenibacillus haidiansis</name>
    <dbReference type="NCBI Taxonomy" id="1574488"/>
    <lineage>
        <taxon>Bacteria</taxon>
        <taxon>Bacillati</taxon>
        <taxon>Bacillota</taxon>
        <taxon>Bacilli</taxon>
        <taxon>Bacillales</taxon>
        <taxon>Paenibacillaceae</taxon>
        <taxon>Paenibacillus</taxon>
    </lineage>
</organism>
<evidence type="ECO:0000313" key="3">
    <source>
        <dbReference type="EMBL" id="MEF2964851.1"/>
    </source>
</evidence>
<dbReference type="Pfam" id="PF13559">
    <property type="entry name" value="DUF4129"/>
    <property type="match status" value="1"/>
</dbReference>
<keyword evidence="1" id="KW-0472">Membrane</keyword>
<dbReference type="SMART" id="SM00460">
    <property type="entry name" value="TGc"/>
    <property type="match status" value="1"/>
</dbReference>
<evidence type="ECO:0000259" key="2">
    <source>
        <dbReference type="SMART" id="SM00460"/>
    </source>
</evidence>
<reference evidence="3 4" key="1">
    <citation type="submission" date="2024-02" db="EMBL/GenBank/DDBJ databases">
        <title>A nitrogen-fixing paenibacillus bacterium.</title>
        <authorList>
            <person name="Zhang W.L."/>
            <person name="Chen S.F."/>
        </authorList>
    </citation>
    <scope>NUCLEOTIDE SEQUENCE [LARGE SCALE GENOMIC DNA]</scope>
    <source>
        <strain evidence="3 4">M1</strain>
    </source>
</reference>
<name>A0ABU7VMA0_9BACL</name>
<evidence type="ECO:0000256" key="1">
    <source>
        <dbReference type="SAM" id="Phobius"/>
    </source>
</evidence>
<feature type="transmembrane region" description="Helical" evidence="1">
    <location>
        <begin position="107"/>
        <end position="126"/>
    </location>
</feature>
<dbReference type="PANTHER" id="PTHR42736">
    <property type="entry name" value="PROTEIN-GLUTAMINE GAMMA-GLUTAMYLTRANSFERASE"/>
    <property type="match status" value="1"/>
</dbReference>
<dbReference type="EMBL" id="JAZHPZ010000001">
    <property type="protein sequence ID" value="MEF2964851.1"/>
    <property type="molecule type" value="Genomic_DNA"/>
</dbReference>
<dbReference type="InterPro" id="IPR052901">
    <property type="entry name" value="Bact_TGase-like"/>
</dbReference>
<comment type="caution">
    <text evidence="3">The sequence shown here is derived from an EMBL/GenBank/DDBJ whole genome shotgun (WGS) entry which is preliminary data.</text>
</comment>
<sequence>MMKRSPERGLFSWYRIFSVFWLVVIALQWIDFTEPIWLKQTTSITSATLLTVAAVEMLPLRAVWRWLLKAVIVLFVWRIVLVGYGVYVPEGRFFPDQLQGMAQHFTPYIWFSLSTWALFEIALELLTSKKRVLLFLAADLVAFAILDSFTPYYLWQNVAWTVFAGLGWLVSLHFRVFQLKYPHGWNRLWRQPLKIGANILAIFACVLLLGVNMPTVSPVLTDPYTAWKNRTGGSGGGVVPAAASVGGTVTFLAQDEVISGYSRDDTELGGGFEFSYGLVMTVDTSVRSYWRGETRRNYSGKGWSDGEEEGRQYDIYEGPSTGEVLMPEDTPDPGKLETMRVEQTITMQNEEVYPVLFGGYSIGGAEILDEDFENSATMMWAPKEAELHWSPVMELASSSYEPDRRLYPQKYKVVANIPLIPLEEVRAASFDELYAGAETNEYLQIPRNFPERVSELARQVTAEGDTPYAKMELLQAYLRQNFEYTNKPDLSRKESEDFVDGFLFEIKQGYCDYFSTSMVMMARSLGVPARWVKGYAPGTQPNYENMQRFGEMDTAYRVNNADAHSWAELYFGDYGWIPFEATPGFDAPVMYEQEDGSIVTSVDLTQSGGGAAAEDAGLLDWISPKALRIISFSALAILAAWAVYRLRSALYYGFYRLRLGRPLTLSEKAVLETQRLLRRLRHRGYSRSGDETLREAFARWKLEKPELQAALDGLLREIERASYSPQAFSESQWRIVRELTRKLNLQTRKRTKWRFAGRI</sequence>
<evidence type="ECO:0000313" key="4">
    <source>
        <dbReference type="Proteomes" id="UP001306950"/>
    </source>
</evidence>
<feature type="transmembrane region" description="Helical" evidence="1">
    <location>
        <begin position="67"/>
        <end position="87"/>
    </location>
</feature>
<dbReference type="InterPro" id="IPR038765">
    <property type="entry name" value="Papain-like_cys_pep_sf"/>
</dbReference>
<dbReference type="Pfam" id="PF01841">
    <property type="entry name" value="Transglut_core"/>
    <property type="match status" value="1"/>
</dbReference>
<accession>A0ABU7VMA0</accession>
<feature type="transmembrane region" description="Helical" evidence="1">
    <location>
        <begin position="195"/>
        <end position="213"/>
    </location>
</feature>